<dbReference type="Proteomes" id="UP000469523">
    <property type="component" value="Unassembled WGS sequence"/>
</dbReference>
<dbReference type="GO" id="GO:0016787">
    <property type="term" value="F:hydrolase activity"/>
    <property type="evidence" value="ECO:0007669"/>
    <property type="project" value="UniProtKB-KW"/>
</dbReference>
<reference evidence="2 3" key="1">
    <citation type="submission" date="2019-09" db="EMBL/GenBank/DDBJ databases">
        <title>In-depth cultivation of the pig gut microbiome towards novel bacterial diversity and tailored functional studies.</title>
        <authorList>
            <person name="Wylensek D."/>
            <person name="Hitch T.C.A."/>
            <person name="Clavel T."/>
        </authorList>
    </citation>
    <scope>NUCLEOTIDE SEQUENCE [LARGE SCALE GENOMIC DNA]</scope>
    <source>
        <strain evidence="2 3">WCA3-693-APC-4?</strain>
    </source>
</reference>
<name>A0A6N7XWD7_9FIRM</name>
<dbReference type="EMBL" id="VUNQ01000008">
    <property type="protein sequence ID" value="MSU00864.1"/>
    <property type="molecule type" value="Genomic_DNA"/>
</dbReference>
<feature type="domain" description="Metallo-beta-lactamase" evidence="1">
    <location>
        <begin position="19"/>
        <end position="220"/>
    </location>
</feature>
<dbReference type="RefSeq" id="WP_154439285.1">
    <property type="nucleotide sequence ID" value="NZ_JAHLPJ010000001.1"/>
</dbReference>
<keyword evidence="3" id="KW-1185">Reference proteome</keyword>
<evidence type="ECO:0000259" key="1">
    <source>
        <dbReference type="SMART" id="SM00849"/>
    </source>
</evidence>
<dbReference type="InterPro" id="IPR036866">
    <property type="entry name" value="RibonucZ/Hydroxyglut_hydro"/>
</dbReference>
<dbReference type="AlphaFoldDB" id="A0A6N7XWD7"/>
<dbReference type="PANTHER" id="PTHR42951:SF4">
    <property type="entry name" value="ACYL-COENZYME A THIOESTERASE MBLAC2"/>
    <property type="match status" value="1"/>
</dbReference>
<sequence length="283" mass="32956">MLHKLSDKIFYMEHKDETDRPILGVISGKKYSMIIDSGNSPNHAKEFLKELEQVDIAPIKYLVLTHHHWDHVLGIKEMNLITIAHENTKEEIDKMRDLKWDDESLEEHIENGILSKFSVECIKKEIEDREDIEIGEIDITYKDSLELDLGGVNCIIKAIGGPHTDDSTMIYIPEEKTMFLGDSIYGRRYDSLYGYDKDKLFNMIDLIEGYNGVEYYIASHESLCDRKEITDFWNDLRVASEIVGNNKSNEDGIKKFIDKFNREPSENEIFFINCFADMNKVKR</sequence>
<proteinExistence type="predicted"/>
<dbReference type="Gene3D" id="3.60.15.10">
    <property type="entry name" value="Ribonuclease Z/Hydroxyacylglutathione hydrolase-like"/>
    <property type="match status" value="1"/>
</dbReference>
<accession>A0A6N7XWD7</accession>
<evidence type="ECO:0000313" key="2">
    <source>
        <dbReference type="EMBL" id="MSU00864.1"/>
    </source>
</evidence>
<organism evidence="2 3">
    <name type="scientific">Tissierella pigra</name>
    <dbReference type="NCBI Taxonomy" id="2607614"/>
    <lineage>
        <taxon>Bacteria</taxon>
        <taxon>Bacillati</taxon>
        <taxon>Bacillota</taxon>
        <taxon>Tissierellia</taxon>
        <taxon>Tissierellales</taxon>
        <taxon>Tissierellaceae</taxon>
        <taxon>Tissierella</taxon>
    </lineage>
</organism>
<dbReference type="InterPro" id="IPR050855">
    <property type="entry name" value="NDM-1-like"/>
</dbReference>
<keyword evidence="2" id="KW-0378">Hydrolase</keyword>
<comment type="caution">
    <text evidence="2">The sequence shown here is derived from an EMBL/GenBank/DDBJ whole genome shotgun (WGS) entry which is preliminary data.</text>
</comment>
<dbReference type="PANTHER" id="PTHR42951">
    <property type="entry name" value="METALLO-BETA-LACTAMASE DOMAIN-CONTAINING"/>
    <property type="match status" value="1"/>
</dbReference>
<protein>
    <submittedName>
        <fullName evidence="2">MBL fold metallo-hydrolase</fullName>
    </submittedName>
</protein>
<evidence type="ECO:0000313" key="3">
    <source>
        <dbReference type="Proteomes" id="UP000469523"/>
    </source>
</evidence>
<dbReference type="SMART" id="SM00849">
    <property type="entry name" value="Lactamase_B"/>
    <property type="match status" value="1"/>
</dbReference>
<dbReference type="InterPro" id="IPR001279">
    <property type="entry name" value="Metallo-B-lactamas"/>
</dbReference>
<dbReference type="Pfam" id="PF00753">
    <property type="entry name" value="Lactamase_B"/>
    <property type="match status" value="1"/>
</dbReference>
<dbReference type="SUPFAM" id="SSF56281">
    <property type="entry name" value="Metallo-hydrolase/oxidoreductase"/>
    <property type="match status" value="1"/>
</dbReference>
<gene>
    <name evidence="2" type="ORF">FYJ83_05200</name>
</gene>